<name>S5Y1Z7_PARAH</name>
<evidence type="ECO:0000256" key="3">
    <source>
        <dbReference type="RuleBase" id="RU003476"/>
    </source>
</evidence>
<evidence type="ECO:0000256" key="2">
    <source>
        <dbReference type="ARBA" id="ARBA00022801"/>
    </source>
</evidence>
<dbReference type="InterPro" id="IPR000086">
    <property type="entry name" value="NUDIX_hydrolase_dom"/>
</dbReference>
<dbReference type="Pfam" id="PF00293">
    <property type="entry name" value="NUDIX"/>
    <property type="match status" value="1"/>
</dbReference>
<evidence type="ECO:0000313" key="5">
    <source>
        <dbReference type="EMBL" id="AGT09760.1"/>
    </source>
</evidence>
<dbReference type="RefSeq" id="WP_020951398.1">
    <property type="nucleotide sequence ID" value="NC_022041.1"/>
</dbReference>
<evidence type="ECO:0000259" key="4">
    <source>
        <dbReference type="PROSITE" id="PS51462"/>
    </source>
</evidence>
<dbReference type="PANTHER" id="PTHR43046:SF2">
    <property type="entry name" value="8-OXO-DGTP DIPHOSPHATASE-RELATED"/>
    <property type="match status" value="1"/>
</dbReference>
<dbReference type="AlphaFoldDB" id="S5Y1Z7"/>
<dbReference type="PATRIC" id="fig|1367847.3.peg.2706"/>
<gene>
    <name evidence="5" type="ORF">JCM7686_2704</name>
</gene>
<dbReference type="Proteomes" id="UP000015480">
    <property type="component" value="Chromosome"/>
</dbReference>
<dbReference type="KEGG" id="pami:JCM7686_2704"/>
<dbReference type="InterPro" id="IPR015797">
    <property type="entry name" value="NUDIX_hydrolase-like_dom_sf"/>
</dbReference>
<dbReference type="InterPro" id="IPR020476">
    <property type="entry name" value="Nudix_hydrolase"/>
</dbReference>
<dbReference type="PRINTS" id="PR00502">
    <property type="entry name" value="NUDIXFAMILY"/>
</dbReference>
<keyword evidence="6" id="KW-1185">Reference proteome</keyword>
<dbReference type="PANTHER" id="PTHR43046">
    <property type="entry name" value="GDP-MANNOSE MANNOSYL HYDROLASE"/>
    <property type="match status" value="1"/>
</dbReference>
<dbReference type="STRING" id="1367847.JCM7686_2704"/>
<dbReference type="EC" id="3.6.1.-" evidence="5"/>
<dbReference type="OrthoDB" id="9816040at2"/>
<comment type="cofactor">
    <cofactor evidence="1">
        <name>Mg(2+)</name>
        <dbReference type="ChEBI" id="CHEBI:18420"/>
    </cofactor>
</comment>
<dbReference type="GO" id="GO:0016787">
    <property type="term" value="F:hydrolase activity"/>
    <property type="evidence" value="ECO:0007669"/>
    <property type="project" value="UniProtKB-KW"/>
</dbReference>
<dbReference type="InterPro" id="IPR020084">
    <property type="entry name" value="NUDIX_hydrolase_CS"/>
</dbReference>
<sequence length="146" mass="16692">MIPRFGEIRPDRHYRRRPGAYALLIRDHRALLTFQQAPEPEFQLPGGGIEPGEAPIPALHREVIEETGWTISAPRFFATYRRYCYMPDYDLWAEKLCSIWIARPILCLGPPVEAGHRAAWVDLAEVPALLPDPGSRDTVRRYLASL</sequence>
<dbReference type="SUPFAM" id="SSF55811">
    <property type="entry name" value="Nudix"/>
    <property type="match status" value="1"/>
</dbReference>
<feature type="domain" description="Nudix hydrolase" evidence="4">
    <location>
        <begin position="15"/>
        <end position="143"/>
    </location>
</feature>
<dbReference type="EMBL" id="CP006650">
    <property type="protein sequence ID" value="AGT09760.1"/>
    <property type="molecule type" value="Genomic_DNA"/>
</dbReference>
<dbReference type="PROSITE" id="PS00893">
    <property type="entry name" value="NUDIX_BOX"/>
    <property type="match status" value="1"/>
</dbReference>
<dbReference type="PROSITE" id="PS51462">
    <property type="entry name" value="NUDIX"/>
    <property type="match status" value="1"/>
</dbReference>
<dbReference type="eggNOG" id="COG0494">
    <property type="taxonomic scope" value="Bacteria"/>
</dbReference>
<keyword evidence="2 3" id="KW-0378">Hydrolase</keyword>
<comment type="similarity">
    <text evidence="3">Belongs to the Nudix hydrolase family.</text>
</comment>
<evidence type="ECO:0000256" key="1">
    <source>
        <dbReference type="ARBA" id="ARBA00001946"/>
    </source>
</evidence>
<organism evidence="5 6">
    <name type="scientific">Paracoccus aminophilus JCM 7686</name>
    <dbReference type="NCBI Taxonomy" id="1367847"/>
    <lineage>
        <taxon>Bacteria</taxon>
        <taxon>Pseudomonadati</taxon>
        <taxon>Pseudomonadota</taxon>
        <taxon>Alphaproteobacteria</taxon>
        <taxon>Rhodobacterales</taxon>
        <taxon>Paracoccaceae</taxon>
        <taxon>Paracoccus</taxon>
    </lineage>
</organism>
<dbReference type="Gene3D" id="3.90.79.10">
    <property type="entry name" value="Nucleoside Triphosphate Pyrophosphohydrolase"/>
    <property type="match status" value="1"/>
</dbReference>
<evidence type="ECO:0000313" key="6">
    <source>
        <dbReference type="Proteomes" id="UP000015480"/>
    </source>
</evidence>
<protein>
    <submittedName>
        <fullName evidence="5">NUDIX hydrolase</fullName>
        <ecNumber evidence="5">3.6.1.-</ecNumber>
    </submittedName>
</protein>
<proteinExistence type="inferred from homology"/>
<reference evidence="5 6" key="1">
    <citation type="journal article" date="2014" name="BMC Genomics">
        <title>Architecture and functions of a multipartite genome of the methylotrophic bacterium Paracoccus aminophilus JCM 7686, containing primary and secondary chromids.</title>
        <authorList>
            <person name="Dziewit L."/>
            <person name="Czarnecki J."/>
            <person name="Wibberg D."/>
            <person name="Radlinska M."/>
            <person name="Mrozek P."/>
            <person name="Szymczak M."/>
            <person name="Schluter A."/>
            <person name="Puhler A."/>
            <person name="Bartosik D."/>
        </authorList>
    </citation>
    <scope>NUCLEOTIDE SEQUENCE [LARGE SCALE GENOMIC DNA]</scope>
    <source>
        <strain evidence="5">JCM 7686</strain>
    </source>
</reference>
<dbReference type="HOGENOM" id="CLU_126593_1_0_5"/>
<accession>S5Y1Z7</accession>